<feature type="signal peptide" evidence="7">
    <location>
        <begin position="1"/>
        <end position="23"/>
    </location>
</feature>
<evidence type="ECO:0000256" key="7">
    <source>
        <dbReference type="SAM" id="SignalP"/>
    </source>
</evidence>
<keyword evidence="7" id="KW-0732">Signal</keyword>
<evidence type="ECO:0000313" key="9">
    <source>
        <dbReference type="EMBL" id="ADL56011.1"/>
    </source>
</evidence>
<evidence type="ECO:0000259" key="8">
    <source>
        <dbReference type="PROSITE" id="PS51007"/>
    </source>
</evidence>
<dbReference type="PRINTS" id="PR00606">
    <property type="entry name" value="CYTCHROMECID"/>
</dbReference>
<accession>D9SHS1</accession>
<proteinExistence type="predicted"/>
<name>D9SHS1_GALCS</name>
<keyword evidence="4" id="KW-0249">Electron transport</keyword>
<sequence precursor="true">MKKQLAASIAFVLVTGLFSSAHAAIDEPAAKSLAKKNDCFKCHAVDKTKKGPSYKKIAIKYKGKADAEVSLIKQITTGPKVKMEDGTEENHKIIETKDQSEIKNLVGWILSL</sequence>
<evidence type="ECO:0000256" key="5">
    <source>
        <dbReference type="ARBA" id="ARBA00023004"/>
    </source>
</evidence>
<dbReference type="RefSeq" id="WP_013293943.1">
    <property type="nucleotide sequence ID" value="NC_014394.1"/>
</dbReference>
<dbReference type="AlphaFoldDB" id="D9SHS1"/>
<dbReference type="GO" id="GO:0009055">
    <property type="term" value="F:electron transfer activity"/>
    <property type="evidence" value="ECO:0007669"/>
    <property type="project" value="InterPro"/>
</dbReference>
<dbReference type="InterPro" id="IPR036909">
    <property type="entry name" value="Cyt_c-like_dom_sf"/>
</dbReference>
<feature type="domain" description="Cytochrome c" evidence="8">
    <location>
        <begin position="25"/>
        <end position="112"/>
    </location>
</feature>
<dbReference type="OrthoDB" id="8593494at2"/>
<keyword evidence="5 6" id="KW-0408">Iron</keyword>
<evidence type="ECO:0000256" key="4">
    <source>
        <dbReference type="ARBA" id="ARBA00022982"/>
    </source>
</evidence>
<reference evidence="9 10" key="1">
    <citation type="submission" date="2010-08" db="EMBL/GenBank/DDBJ databases">
        <title>Complete sequence of Gallionella capsiferriformans ES-2.</title>
        <authorList>
            <consortium name="US DOE Joint Genome Institute"/>
            <person name="Lucas S."/>
            <person name="Copeland A."/>
            <person name="Lapidus A."/>
            <person name="Cheng J.-F."/>
            <person name="Bruce D."/>
            <person name="Goodwin L."/>
            <person name="Pitluck S."/>
            <person name="Chertkov O."/>
            <person name="Davenport K.W."/>
            <person name="Detter J.C."/>
            <person name="Han C."/>
            <person name="Tapia R."/>
            <person name="Land M."/>
            <person name="Hauser L."/>
            <person name="Chang Y.-J."/>
            <person name="Jeffries C."/>
            <person name="Kyrpides N."/>
            <person name="Ivanova N."/>
            <person name="Mikhailova N."/>
            <person name="Shelobolina E.S."/>
            <person name="Picardal F."/>
            <person name="Roden E."/>
            <person name="Emerson D."/>
            <person name="Woyke T."/>
        </authorList>
    </citation>
    <scope>NUCLEOTIDE SEQUENCE [LARGE SCALE GENOMIC DNA]</scope>
    <source>
        <strain evidence="9 10">ES-2</strain>
    </source>
</reference>
<protein>
    <submittedName>
        <fullName evidence="9">Cytochrome c class I</fullName>
    </submittedName>
</protein>
<feature type="chain" id="PRO_5003128088" evidence="7">
    <location>
        <begin position="24"/>
        <end position="112"/>
    </location>
</feature>
<evidence type="ECO:0000256" key="1">
    <source>
        <dbReference type="ARBA" id="ARBA00022448"/>
    </source>
</evidence>
<dbReference type="GO" id="GO:0020037">
    <property type="term" value="F:heme binding"/>
    <property type="evidence" value="ECO:0007669"/>
    <property type="project" value="InterPro"/>
</dbReference>
<keyword evidence="10" id="KW-1185">Reference proteome</keyword>
<keyword evidence="3 6" id="KW-0479">Metal-binding</keyword>
<dbReference type="Gene3D" id="1.10.760.10">
    <property type="entry name" value="Cytochrome c-like domain"/>
    <property type="match status" value="1"/>
</dbReference>
<dbReference type="Proteomes" id="UP000001235">
    <property type="component" value="Chromosome"/>
</dbReference>
<dbReference type="GO" id="GO:0005506">
    <property type="term" value="F:iron ion binding"/>
    <property type="evidence" value="ECO:0007669"/>
    <property type="project" value="InterPro"/>
</dbReference>
<feature type="binding site" description="covalent" evidence="6">
    <location>
        <position position="43"/>
    </location>
    <ligand>
        <name>heme c</name>
        <dbReference type="ChEBI" id="CHEBI:61717"/>
    </ligand>
</feature>
<dbReference type="InterPro" id="IPR009056">
    <property type="entry name" value="Cyt_c-like_dom"/>
</dbReference>
<dbReference type="InterPro" id="IPR002324">
    <property type="entry name" value="Cyt_c_ID"/>
</dbReference>
<dbReference type="PROSITE" id="PS51007">
    <property type="entry name" value="CYTC"/>
    <property type="match status" value="1"/>
</dbReference>
<dbReference type="eggNOG" id="COG4654">
    <property type="taxonomic scope" value="Bacteria"/>
</dbReference>
<evidence type="ECO:0000313" key="10">
    <source>
        <dbReference type="Proteomes" id="UP000001235"/>
    </source>
</evidence>
<evidence type="ECO:0000256" key="2">
    <source>
        <dbReference type="ARBA" id="ARBA00022617"/>
    </source>
</evidence>
<dbReference type="STRING" id="395494.Galf_2005"/>
<keyword evidence="1" id="KW-0813">Transport</keyword>
<organism evidence="9 10">
    <name type="scientific">Gallionella capsiferriformans (strain ES-2)</name>
    <name type="common">Gallionella ferruginea capsiferriformans (strain ES-2)</name>
    <dbReference type="NCBI Taxonomy" id="395494"/>
    <lineage>
        <taxon>Bacteria</taxon>
        <taxon>Pseudomonadati</taxon>
        <taxon>Pseudomonadota</taxon>
        <taxon>Betaproteobacteria</taxon>
        <taxon>Nitrosomonadales</taxon>
        <taxon>Gallionellaceae</taxon>
        <taxon>Gallionella</taxon>
    </lineage>
</organism>
<dbReference type="KEGG" id="gca:Galf_2005"/>
<evidence type="ECO:0000256" key="6">
    <source>
        <dbReference type="PIRSR" id="PIRSR602324-1"/>
    </source>
</evidence>
<gene>
    <name evidence="9" type="ordered locus">Galf_2005</name>
</gene>
<dbReference type="EMBL" id="CP002159">
    <property type="protein sequence ID" value="ADL56011.1"/>
    <property type="molecule type" value="Genomic_DNA"/>
</dbReference>
<evidence type="ECO:0000256" key="3">
    <source>
        <dbReference type="ARBA" id="ARBA00022723"/>
    </source>
</evidence>
<dbReference type="HOGENOM" id="CLU_133112_3_0_4"/>
<dbReference type="Pfam" id="PF00034">
    <property type="entry name" value="Cytochrom_C"/>
    <property type="match status" value="1"/>
</dbReference>
<comment type="PTM">
    <text evidence="6">Binds 1 heme c group covalently per subunit.</text>
</comment>
<keyword evidence="2 6" id="KW-0349">Heme</keyword>
<dbReference type="SUPFAM" id="SSF46626">
    <property type="entry name" value="Cytochrome c"/>
    <property type="match status" value="1"/>
</dbReference>
<feature type="binding site" description="covalent" evidence="6">
    <location>
        <position position="39"/>
    </location>
    <ligand>
        <name>heme c</name>
        <dbReference type="ChEBI" id="CHEBI:61717"/>
    </ligand>
</feature>